<feature type="domain" description="HD" evidence="1">
    <location>
        <begin position="126"/>
        <end position="249"/>
    </location>
</feature>
<dbReference type="PANTHER" id="PTHR43155">
    <property type="entry name" value="CYCLIC DI-GMP PHOSPHODIESTERASE PA4108-RELATED"/>
    <property type="match status" value="1"/>
</dbReference>
<dbReference type="PROSITE" id="PS51832">
    <property type="entry name" value="HD_GYP"/>
    <property type="match status" value="1"/>
</dbReference>
<feature type="domain" description="HD-GYP" evidence="2">
    <location>
        <begin position="104"/>
        <end position="300"/>
    </location>
</feature>
<dbReference type="EMBL" id="SRME01000004">
    <property type="protein sequence ID" value="TGG87632.1"/>
    <property type="molecule type" value="Genomic_DNA"/>
</dbReference>
<evidence type="ECO:0000259" key="1">
    <source>
        <dbReference type="PROSITE" id="PS51831"/>
    </source>
</evidence>
<gene>
    <name evidence="3" type="ORF">E4650_07780</name>
</gene>
<evidence type="ECO:0000313" key="4">
    <source>
        <dbReference type="Proteomes" id="UP000297288"/>
    </source>
</evidence>
<dbReference type="InterPro" id="IPR006675">
    <property type="entry name" value="HDIG_dom"/>
</dbReference>
<accession>A0A4Z0W3Y8</accession>
<comment type="caution">
    <text evidence="3">The sequence shown here is derived from an EMBL/GenBank/DDBJ whole genome shotgun (WGS) entry which is preliminary data.</text>
</comment>
<dbReference type="Proteomes" id="UP000297288">
    <property type="component" value="Unassembled WGS sequence"/>
</dbReference>
<proteinExistence type="predicted"/>
<dbReference type="SUPFAM" id="SSF109604">
    <property type="entry name" value="HD-domain/PDEase-like"/>
    <property type="match status" value="1"/>
</dbReference>
<dbReference type="SMART" id="SM00471">
    <property type="entry name" value="HDc"/>
    <property type="match status" value="1"/>
</dbReference>
<name>A0A4Z0W3Y8_9BACT</name>
<dbReference type="CDD" id="cd00077">
    <property type="entry name" value="HDc"/>
    <property type="match status" value="1"/>
</dbReference>
<dbReference type="InterPro" id="IPR037522">
    <property type="entry name" value="HD_GYP_dom"/>
</dbReference>
<organism evidence="3 4">
    <name type="scientific">Geotoga petraea</name>
    <dbReference type="NCBI Taxonomy" id="28234"/>
    <lineage>
        <taxon>Bacteria</taxon>
        <taxon>Thermotogati</taxon>
        <taxon>Thermotogota</taxon>
        <taxon>Thermotogae</taxon>
        <taxon>Petrotogales</taxon>
        <taxon>Petrotogaceae</taxon>
        <taxon>Geotoga</taxon>
    </lineage>
</organism>
<dbReference type="Pfam" id="PF13487">
    <property type="entry name" value="HD_5"/>
    <property type="match status" value="1"/>
</dbReference>
<dbReference type="OrthoDB" id="49429at2"/>
<protein>
    <submittedName>
        <fullName evidence="3">HD-GYP domain-containing protein</fullName>
    </submittedName>
</protein>
<dbReference type="Gene3D" id="1.10.3210.10">
    <property type="entry name" value="Hypothetical protein af1432"/>
    <property type="match status" value="1"/>
</dbReference>
<dbReference type="NCBIfam" id="TIGR00277">
    <property type="entry name" value="HDIG"/>
    <property type="match status" value="1"/>
</dbReference>
<dbReference type="InterPro" id="IPR003607">
    <property type="entry name" value="HD/PDEase_dom"/>
</dbReference>
<dbReference type="AlphaFoldDB" id="A0A4Z0W3Y8"/>
<dbReference type="PROSITE" id="PS51831">
    <property type="entry name" value="HD"/>
    <property type="match status" value="1"/>
</dbReference>
<sequence>MLNLFVSVDKIEPWKYILNANIPELKLSKGIIITEKIKENLLKKGIFVIPIIKNSAIEYAVLRNELVEQSYNKVKEFWSSLYEKQKIDKDQFIDISQDIAESIIDNFDDDVIYIPLKKLQNFDEYTYTHSLNVSIVATLITKAMGFDNFLVKKVSLSALLHDIGKSKIDINLINAPRGLTKEEFEQIKNHVKYGKEICYEQGIDDENIISGILYHHERFDGRGYLSRLKEEEIPIFGRIIAIADVYDALTSKRSYKGCWNNYKAVSHIIQNSTKMFDPDCVSAFVKVFGIYPPGTKVLLSDYRIATVIASKKDNELQPLLQIGNQIVVDLASEKSYILKVL</sequence>
<evidence type="ECO:0000259" key="2">
    <source>
        <dbReference type="PROSITE" id="PS51832"/>
    </source>
</evidence>
<evidence type="ECO:0000313" key="3">
    <source>
        <dbReference type="EMBL" id="TGG87632.1"/>
    </source>
</evidence>
<dbReference type="PANTHER" id="PTHR43155:SF2">
    <property type="entry name" value="CYCLIC DI-GMP PHOSPHODIESTERASE PA4108"/>
    <property type="match status" value="1"/>
</dbReference>
<reference evidence="3 4" key="1">
    <citation type="submission" date="2019-04" db="EMBL/GenBank/DDBJ databases">
        <title>Draft genome sequence data and analysis of a Fermenting Bacterium, Geotoga petraea strain HO-Geo1, isolated from heavy-oil petroleum reservoir in Russia.</title>
        <authorList>
            <person name="Grouzdev D.S."/>
            <person name="Semenova E.M."/>
            <person name="Sokolova D.S."/>
            <person name="Tourova T.P."/>
            <person name="Poltaraus A.B."/>
            <person name="Nazina T.N."/>
        </authorList>
    </citation>
    <scope>NUCLEOTIDE SEQUENCE [LARGE SCALE GENOMIC DNA]</scope>
    <source>
        <strain evidence="3 4">HO-Geo1</strain>
    </source>
</reference>
<dbReference type="InterPro" id="IPR006674">
    <property type="entry name" value="HD_domain"/>
</dbReference>